<gene>
    <name evidence="1" type="primary">orf511</name>
</gene>
<keyword evidence="1" id="KW-0496">Mitochondrion</keyword>
<sequence length="122" mass="14646">MSFYTKQPETYFHGIGYVENYPLTDNIFKYANKPILVNKNILDLYLEMSNDINLTPNELIDNSITEIVINSNRALEEIWLNTFWNKNNNIIQLKGSYFEILKNWDDRRYYKFYQKIGETVNN</sequence>
<evidence type="ECO:0000313" key="1">
    <source>
        <dbReference type="EMBL" id="AEV66626.1"/>
    </source>
</evidence>
<dbReference type="EMBL" id="JN383843">
    <property type="protein sequence ID" value="AEV66626.1"/>
    <property type="molecule type" value="Genomic_DNA"/>
</dbReference>
<geneLocation type="mitochondrion" evidence="1"/>
<reference evidence="1" key="1">
    <citation type="journal article" date="2012" name="Genome Biol. Evol.">
        <title>The Oxytricha trifallax Mitochondrial Genome.</title>
        <authorList>
            <person name="Swart E.C."/>
            <person name="Nowacki M."/>
            <person name="Shum J."/>
            <person name="Stiles H."/>
            <person name="Higgins B.P."/>
            <person name="Doak T.G."/>
            <person name="Schotanus K."/>
            <person name="Magrini V.J."/>
            <person name="Minx P."/>
            <person name="Mardis E.R."/>
            <person name="Landweber L.F."/>
        </authorList>
    </citation>
    <scope>NUCLEOTIDE SEQUENCE</scope>
</reference>
<accession>G9HRB4</accession>
<name>G9HRB4_9SPIT</name>
<dbReference type="AlphaFoldDB" id="G9HRB4"/>
<protein>
    <submittedName>
        <fullName evidence="1">Uncharacterized protein</fullName>
    </submittedName>
</protein>
<organism evidence="1">
    <name type="scientific">Oxytricha trifallax</name>
    <dbReference type="NCBI Taxonomy" id="1172189"/>
    <lineage>
        <taxon>Eukaryota</taxon>
        <taxon>Sar</taxon>
        <taxon>Alveolata</taxon>
        <taxon>Ciliophora</taxon>
        <taxon>Intramacronucleata</taxon>
        <taxon>Spirotrichea</taxon>
        <taxon>Stichotrichia</taxon>
        <taxon>Sporadotrichida</taxon>
        <taxon>Oxytrichidae</taxon>
        <taxon>Oxytrichinae</taxon>
        <taxon>Oxytricha</taxon>
    </lineage>
</organism>
<proteinExistence type="predicted"/>